<comment type="similarity">
    <text evidence="6">Belongs to the methyl-accepting chemotaxis (MCP) protein family.</text>
</comment>
<reference evidence="11" key="1">
    <citation type="journal article" date="2022" name="Front. Microbiol.">
        <title>Genome-based taxonomic rearrangement of Oceanobacter-related bacteria including the description of Thalassolituus hydrocarbonoclasticus sp. nov. and Thalassolituus pacificus sp. nov. and emended description of the genus Thalassolituus.</title>
        <authorList>
            <person name="Dong C."/>
            <person name="Wei L."/>
            <person name="Wang J."/>
            <person name="Lai Q."/>
            <person name="Huang Z."/>
            <person name="Shao Z."/>
        </authorList>
    </citation>
    <scope>NUCLEOTIDE SEQUENCE</scope>
    <source>
        <strain evidence="11">59MF3M-4</strain>
    </source>
</reference>
<evidence type="ECO:0000313" key="11">
    <source>
        <dbReference type="EMBL" id="MCT7360965.1"/>
    </source>
</evidence>
<keyword evidence="4 8" id="KW-0472">Membrane</keyword>
<feature type="transmembrane region" description="Helical" evidence="8">
    <location>
        <begin position="186"/>
        <end position="204"/>
    </location>
</feature>
<dbReference type="PROSITE" id="PS50885">
    <property type="entry name" value="HAMP"/>
    <property type="match status" value="1"/>
</dbReference>
<gene>
    <name evidence="11" type="ORF">NYR02_18225</name>
</gene>
<dbReference type="Pfam" id="PF00672">
    <property type="entry name" value="HAMP"/>
    <property type="match status" value="1"/>
</dbReference>
<organism evidence="11 12">
    <name type="scientific">Thalassolituus pacificus</name>
    <dbReference type="NCBI Taxonomy" id="2975440"/>
    <lineage>
        <taxon>Bacteria</taxon>
        <taxon>Pseudomonadati</taxon>
        <taxon>Pseudomonadota</taxon>
        <taxon>Gammaproteobacteria</taxon>
        <taxon>Oceanospirillales</taxon>
        <taxon>Oceanospirillaceae</taxon>
        <taxon>Thalassolituus</taxon>
    </lineage>
</organism>
<dbReference type="EMBL" id="JAOANI010000029">
    <property type="protein sequence ID" value="MCT7360965.1"/>
    <property type="molecule type" value="Genomic_DNA"/>
</dbReference>
<evidence type="ECO:0000259" key="10">
    <source>
        <dbReference type="PROSITE" id="PS50885"/>
    </source>
</evidence>
<name>A0A9X3ASY7_9GAMM</name>
<dbReference type="PANTHER" id="PTHR32089:SF119">
    <property type="entry name" value="METHYL-ACCEPTING CHEMOTAXIS PROTEIN CTPL"/>
    <property type="match status" value="1"/>
</dbReference>
<comment type="subcellular location">
    <subcellularLocation>
        <location evidence="1">Membrane</location>
        <topology evidence="1">Multi-pass membrane protein</topology>
    </subcellularLocation>
</comment>
<reference evidence="11" key="2">
    <citation type="submission" date="2022-08" db="EMBL/GenBank/DDBJ databases">
        <authorList>
            <person name="Dong C."/>
        </authorList>
    </citation>
    <scope>NUCLEOTIDE SEQUENCE</scope>
    <source>
        <strain evidence="11">59MF3M-4</strain>
    </source>
</reference>
<dbReference type="PANTHER" id="PTHR32089">
    <property type="entry name" value="METHYL-ACCEPTING CHEMOTAXIS PROTEIN MCPB"/>
    <property type="match status" value="1"/>
</dbReference>
<dbReference type="CDD" id="cd11386">
    <property type="entry name" value="MCP_signal"/>
    <property type="match status" value="1"/>
</dbReference>
<evidence type="ECO:0000256" key="3">
    <source>
        <dbReference type="ARBA" id="ARBA00022989"/>
    </source>
</evidence>
<dbReference type="FunFam" id="1.10.287.950:FF:000001">
    <property type="entry name" value="Methyl-accepting chemotaxis sensory transducer"/>
    <property type="match status" value="1"/>
</dbReference>
<feature type="transmembrane region" description="Helical" evidence="8">
    <location>
        <begin position="12"/>
        <end position="32"/>
    </location>
</feature>
<evidence type="ECO:0000256" key="7">
    <source>
        <dbReference type="PROSITE-ProRule" id="PRU00284"/>
    </source>
</evidence>
<dbReference type="GO" id="GO:0006935">
    <property type="term" value="P:chemotaxis"/>
    <property type="evidence" value="ECO:0007669"/>
    <property type="project" value="UniProtKB-ARBA"/>
</dbReference>
<proteinExistence type="inferred from homology"/>
<evidence type="ECO:0000256" key="4">
    <source>
        <dbReference type="ARBA" id="ARBA00023136"/>
    </source>
</evidence>
<dbReference type="CDD" id="cd06225">
    <property type="entry name" value="HAMP"/>
    <property type="match status" value="1"/>
</dbReference>
<keyword evidence="3 8" id="KW-1133">Transmembrane helix</keyword>
<accession>A0A9X3ASY7</accession>
<keyword evidence="12" id="KW-1185">Reference proteome</keyword>
<protein>
    <submittedName>
        <fullName evidence="11">Methyl-accepting chemotaxis protein</fullName>
    </submittedName>
</protein>
<evidence type="ECO:0000313" key="12">
    <source>
        <dbReference type="Proteomes" id="UP001147830"/>
    </source>
</evidence>
<dbReference type="Pfam" id="PF00015">
    <property type="entry name" value="MCPsignal"/>
    <property type="match status" value="1"/>
</dbReference>
<dbReference type="GO" id="GO:0007165">
    <property type="term" value="P:signal transduction"/>
    <property type="evidence" value="ECO:0007669"/>
    <property type="project" value="UniProtKB-KW"/>
</dbReference>
<dbReference type="AlphaFoldDB" id="A0A9X3ASY7"/>
<dbReference type="SMART" id="SM00283">
    <property type="entry name" value="MA"/>
    <property type="match status" value="1"/>
</dbReference>
<dbReference type="GO" id="GO:0016020">
    <property type="term" value="C:membrane"/>
    <property type="evidence" value="ECO:0007669"/>
    <property type="project" value="UniProtKB-SubCell"/>
</dbReference>
<dbReference type="SUPFAM" id="SSF58104">
    <property type="entry name" value="Methyl-accepting chemotaxis protein (MCP) signaling domain"/>
    <property type="match status" value="1"/>
</dbReference>
<evidence type="ECO:0000256" key="5">
    <source>
        <dbReference type="ARBA" id="ARBA00023224"/>
    </source>
</evidence>
<feature type="domain" description="Methyl-accepting transducer" evidence="9">
    <location>
        <begin position="264"/>
        <end position="500"/>
    </location>
</feature>
<comment type="caution">
    <text evidence="11">The sequence shown here is derived from an EMBL/GenBank/DDBJ whole genome shotgun (WGS) entry which is preliminary data.</text>
</comment>
<sequence length="536" mass="58858">MKGNSLSIQHKVYFALGSIFLLVLIVVISVAVSAERKLSSDMVHSQLRDKASGYLDTMNMLMISGAISNRELVRTKLLSDNNIVEARMLRSPKIDAMYGKGYEHEYPLDDLDRRALAGEEILIENDDKNGHTLTFLTPVLAHENYRGTNCLGCHQAKEGDVLGAIRISYSLEELDSHIFSNMLKMGLTQATMFIAALIILSLLLRKVIISPVRRMHSTLDLMERNSDLTQLVKVDSEDEMGRTAMALNKMIERFSDSLRQVVNSSGELEDAAKSINVSSSKSLQAAQSQKTETTQIQHAIEELHESIQLVMANAEQSSQASAEAKVVARTGVTKTDQATASINTMNSAIQSTAEVIASLDQRSNNVGGVLGVIKGIAEQTNLLALNAAIEAARAGDSGRGFAVVADEVRTLSQRTHESTQEIESMIEQLQSEARHAVDSMHKAQSTAEEGMERVNEAAKALHSMTEHVERMSSLNDETLKRMHMQVEVGRNVSQGIDSISTHSLNTSQSAEQTTEIAKRLVNMANHLSTLVKKFRL</sequence>
<dbReference type="Proteomes" id="UP001147830">
    <property type="component" value="Unassembled WGS sequence"/>
</dbReference>
<dbReference type="SMART" id="SM00304">
    <property type="entry name" value="HAMP"/>
    <property type="match status" value="1"/>
</dbReference>
<dbReference type="RefSeq" id="WP_260977797.1">
    <property type="nucleotide sequence ID" value="NZ_JAOANI010000029.1"/>
</dbReference>
<evidence type="ECO:0000256" key="1">
    <source>
        <dbReference type="ARBA" id="ARBA00004141"/>
    </source>
</evidence>
<dbReference type="InterPro" id="IPR003660">
    <property type="entry name" value="HAMP_dom"/>
</dbReference>
<feature type="domain" description="HAMP" evidence="10">
    <location>
        <begin position="206"/>
        <end position="259"/>
    </location>
</feature>
<dbReference type="Gene3D" id="1.10.287.950">
    <property type="entry name" value="Methyl-accepting chemotaxis protein"/>
    <property type="match status" value="1"/>
</dbReference>
<evidence type="ECO:0000256" key="8">
    <source>
        <dbReference type="SAM" id="Phobius"/>
    </source>
</evidence>
<evidence type="ECO:0000256" key="6">
    <source>
        <dbReference type="ARBA" id="ARBA00029447"/>
    </source>
</evidence>
<keyword evidence="2 8" id="KW-0812">Transmembrane</keyword>
<keyword evidence="5 7" id="KW-0807">Transducer</keyword>
<evidence type="ECO:0000256" key="2">
    <source>
        <dbReference type="ARBA" id="ARBA00022692"/>
    </source>
</evidence>
<dbReference type="InterPro" id="IPR004089">
    <property type="entry name" value="MCPsignal_dom"/>
</dbReference>
<evidence type="ECO:0000259" key="9">
    <source>
        <dbReference type="PROSITE" id="PS50111"/>
    </source>
</evidence>
<dbReference type="PROSITE" id="PS50111">
    <property type="entry name" value="CHEMOTAXIS_TRANSDUC_2"/>
    <property type="match status" value="1"/>
</dbReference>